<evidence type="ECO:0000313" key="3">
    <source>
        <dbReference type="Proteomes" id="UP000192758"/>
    </source>
</evidence>
<dbReference type="VEuPathDB" id="MicrosporidiaDB:EHP00_853"/>
<feature type="region of interest" description="Disordered" evidence="1">
    <location>
        <begin position="213"/>
        <end position="245"/>
    </location>
</feature>
<comment type="caution">
    <text evidence="2">The sequence shown here is derived from an EMBL/GenBank/DDBJ whole genome shotgun (WGS) entry which is preliminary data.</text>
</comment>
<evidence type="ECO:0000256" key="1">
    <source>
        <dbReference type="SAM" id="MobiDB-lite"/>
    </source>
</evidence>
<sequence length="413" mass="47841">MPKTLKTEAFVCLSTSNDSVKINHIKEEEILAICSSNKDTFCQDFKTCKEKTLKNEVVLDKIPEINDIDNKSGDKSIKKNETVKVDDFVLKTLKNIHKKSNTTAIQNDIDTSIKTEIVEAPKNYFFFDEKQLKRYNSIYENKKSKIEIEKSGVIIKEKDFTHENLEKRLGVLKSQKLPMSQKNDETFKKEDTIDITKRVKLISENFKKEESIIKKRGRPKKFPQEENPPQKKEKPENKTKPCPIENARRKYKKVEIEKKQTAIKESPSKTGKYRCLVQGEEYEKIFFLDDDDKIESLYASVFEPNQHGKLYYEGVLLLRSLSAKECGLFEGTNLIEIEEGKVARQQDVFLIKINKIDGTCTELKMNANEKISEYIKIDRCYVKNGVFIDPDMKVESILMDGEVIDEIDCDLVN</sequence>
<protein>
    <submittedName>
        <fullName evidence="2">Uncharacterized protein</fullName>
    </submittedName>
</protein>
<feature type="compositionally biased region" description="Basic and acidic residues" evidence="1">
    <location>
        <begin position="222"/>
        <end position="239"/>
    </location>
</feature>
<dbReference type="AlphaFoldDB" id="A0A1W0E4Q0"/>
<organism evidence="2 3">
    <name type="scientific">Ecytonucleospora hepatopenaei</name>
    <dbReference type="NCBI Taxonomy" id="646526"/>
    <lineage>
        <taxon>Eukaryota</taxon>
        <taxon>Fungi</taxon>
        <taxon>Fungi incertae sedis</taxon>
        <taxon>Microsporidia</taxon>
        <taxon>Enterocytozoonidae</taxon>
        <taxon>Ecytonucleospora</taxon>
    </lineage>
</organism>
<accession>A0A1W0E4Q0</accession>
<reference evidence="2 3" key="1">
    <citation type="journal article" date="2017" name="Environ. Microbiol.">
        <title>Decay of the glycolytic pathway and adaptation to intranuclear parasitism within Enterocytozoonidae microsporidia.</title>
        <authorList>
            <person name="Wiredu Boakye D."/>
            <person name="Jaroenlak P."/>
            <person name="Prachumwat A."/>
            <person name="Williams T.A."/>
            <person name="Bateman K.S."/>
            <person name="Itsathitphaisarn O."/>
            <person name="Sritunyalucksana K."/>
            <person name="Paszkiewicz K.H."/>
            <person name="Moore K.A."/>
            <person name="Stentiford G.D."/>
            <person name="Williams B.A."/>
        </authorList>
    </citation>
    <scope>NUCLEOTIDE SEQUENCE [LARGE SCALE GENOMIC DNA]</scope>
    <source>
        <strain evidence="2 3">TH1</strain>
    </source>
</reference>
<evidence type="ECO:0000313" key="2">
    <source>
        <dbReference type="EMBL" id="OQS54210.1"/>
    </source>
</evidence>
<dbReference type="EMBL" id="MNPJ01000021">
    <property type="protein sequence ID" value="OQS54210.1"/>
    <property type="molecule type" value="Genomic_DNA"/>
</dbReference>
<gene>
    <name evidence="2" type="ORF">EHP00_853</name>
</gene>
<dbReference type="Proteomes" id="UP000192758">
    <property type="component" value="Unassembled WGS sequence"/>
</dbReference>
<keyword evidence="3" id="KW-1185">Reference proteome</keyword>
<name>A0A1W0E4Q0_9MICR</name>
<proteinExistence type="predicted"/>